<name>A0ABY5VJV6_9FIRM</name>
<dbReference type="InterPro" id="IPR050325">
    <property type="entry name" value="Prot/Nucl_acid_deglycase"/>
</dbReference>
<dbReference type="PANTHER" id="PTHR48094:SF12">
    <property type="entry name" value="PARKINSON DISEASE PROTEIN 7 HOMOLOG"/>
    <property type="match status" value="1"/>
</dbReference>
<keyword evidence="3" id="KW-1185">Reference proteome</keyword>
<dbReference type="InterPro" id="IPR029062">
    <property type="entry name" value="Class_I_gatase-like"/>
</dbReference>
<dbReference type="NCBIfam" id="TIGR01383">
    <property type="entry name" value="not_thiJ"/>
    <property type="match status" value="1"/>
</dbReference>
<dbReference type="SUPFAM" id="SSF52317">
    <property type="entry name" value="Class I glutamine amidotransferase-like"/>
    <property type="match status" value="1"/>
</dbReference>
<organism evidence="2 3">
    <name type="scientific">Ruminococcus gauvreauii</name>
    <dbReference type="NCBI Taxonomy" id="438033"/>
    <lineage>
        <taxon>Bacteria</taxon>
        <taxon>Bacillati</taxon>
        <taxon>Bacillota</taxon>
        <taxon>Clostridia</taxon>
        <taxon>Eubacteriales</taxon>
        <taxon>Oscillospiraceae</taxon>
        <taxon>Ruminococcus</taxon>
    </lineage>
</organism>
<sequence length="183" mass="19263">MAKVYMFLADGFEEVEGLTVVDLLRRAEIEVVMTSIMGRQEVTGTNGITVKADRLFEDVNVSDADMLVLPGGQPGTTNLGAHKPLAELLLKWNSEGGRLAAICAAPTVFGGLGLLKGKKATCYPGCEGGLDGAHTTEERVVTDGNITTSRGVGTAIAFGLELIAILVNKETADKIKTSIVYGH</sequence>
<proteinExistence type="predicted"/>
<dbReference type="InterPro" id="IPR006287">
    <property type="entry name" value="DJ-1"/>
</dbReference>
<reference evidence="2" key="1">
    <citation type="journal article" date="2022" name="Cell">
        <title>Design, construction, and in vivo augmentation of a complex gut microbiome.</title>
        <authorList>
            <person name="Cheng A.G."/>
            <person name="Ho P.Y."/>
            <person name="Aranda-Diaz A."/>
            <person name="Jain S."/>
            <person name="Yu F.B."/>
            <person name="Meng X."/>
            <person name="Wang M."/>
            <person name="Iakiviak M."/>
            <person name="Nagashima K."/>
            <person name="Zhao A."/>
            <person name="Murugkar P."/>
            <person name="Patil A."/>
            <person name="Atabakhsh K."/>
            <person name="Weakley A."/>
            <person name="Yan J."/>
            <person name="Brumbaugh A.R."/>
            <person name="Higginbottom S."/>
            <person name="Dimas A."/>
            <person name="Shiver A.L."/>
            <person name="Deutschbauer A."/>
            <person name="Neff N."/>
            <person name="Sonnenburg J.L."/>
            <person name="Huang K.C."/>
            <person name="Fischbach M.A."/>
        </authorList>
    </citation>
    <scope>NUCLEOTIDE SEQUENCE</scope>
    <source>
        <strain evidence="2">DSM 19829</strain>
    </source>
</reference>
<dbReference type="InterPro" id="IPR002818">
    <property type="entry name" value="DJ-1/PfpI"/>
</dbReference>
<dbReference type="Proteomes" id="UP001060164">
    <property type="component" value="Chromosome"/>
</dbReference>
<protein>
    <submittedName>
        <fullName evidence="2">DJ-1/PfpI family protein</fullName>
    </submittedName>
</protein>
<dbReference type="CDD" id="cd03135">
    <property type="entry name" value="GATase1_DJ-1"/>
    <property type="match status" value="1"/>
</dbReference>
<dbReference type="PANTHER" id="PTHR48094">
    <property type="entry name" value="PROTEIN/NUCLEIC ACID DEGLYCASE DJ-1-RELATED"/>
    <property type="match status" value="1"/>
</dbReference>
<accession>A0ABY5VJV6</accession>
<evidence type="ECO:0000259" key="1">
    <source>
        <dbReference type="Pfam" id="PF01965"/>
    </source>
</evidence>
<dbReference type="Gene3D" id="3.40.50.880">
    <property type="match status" value="1"/>
</dbReference>
<feature type="domain" description="DJ-1/PfpI" evidence="1">
    <location>
        <begin position="2"/>
        <end position="164"/>
    </location>
</feature>
<gene>
    <name evidence="2" type="ORF">NQ502_06065</name>
</gene>
<evidence type="ECO:0000313" key="3">
    <source>
        <dbReference type="Proteomes" id="UP001060164"/>
    </source>
</evidence>
<evidence type="ECO:0000313" key="2">
    <source>
        <dbReference type="EMBL" id="UWP60592.1"/>
    </source>
</evidence>
<dbReference type="EMBL" id="CP102290">
    <property type="protein sequence ID" value="UWP60592.1"/>
    <property type="molecule type" value="Genomic_DNA"/>
</dbReference>
<dbReference type="RefSeq" id="WP_028530484.1">
    <property type="nucleotide sequence ID" value="NZ_CABLBR010000002.1"/>
</dbReference>
<dbReference type="Pfam" id="PF01965">
    <property type="entry name" value="DJ-1_PfpI"/>
    <property type="match status" value="1"/>
</dbReference>